<name>A0A0C5BII3_MIMNO</name>
<dbReference type="Pfam" id="PF03055">
    <property type="entry name" value="RPE65"/>
    <property type="match status" value="1"/>
</dbReference>
<dbReference type="GO" id="GO:0016121">
    <property type="term" value="P:carotene catabolic process"/>
    <property type="evidence" value="ECO:0007669"/>
    <property type="project" value="TreeGrafter"/>
</dbReference>
<proteinExistence type="evidence at transcript level"/>
<dbReference type="GO" id="GO:0003834">
    <property type="term" value="F:beta-carotene 15,15'-dioxygenase activity"/>
    <property type="evidence" value="ECO:0007669"/>
    <property type="project" value="TreeGrafter"/>
</dbReference>
<evidence type="ECO:0000256" key="1">
    <source>
        <dbReference type="ARBA" id="ARBA00006787"/>
    </source>
</evidence>
<reference evidence="6" key="2">
    <citation type="journal article" date="2015" name="BMC Genomics">
        <title>A de novo transcriptome of the noble scallop, Chlamys nobilis , focusing on mining transcripts for carotenoid-based coloration.</title>
        <authorList>
            <person name="Liu H.Jr."/>
            <person name="Zheng H."/>
            <person name="Zhang H."/>
            <person name="Deng L."/>
            <person name="Liu W."/>
            <person name="Wang S."/>
            <person name="Meng F."/>
            <person name="Wang Y."/>
            <person name="Guo Z."/>
            <person name="Li S."/>
            <person name="Zhang G."/>
        </authorList>
    </citation>
    <scope>NUCLEOTIDE SEQUENCE</scope>
</reference>
<evidence type="ECO:0000256" key="4">
    <source>
        <dbReference type="ARBA" id="ARBA00023004"/>
    </source>
</evidence>
<keyword evidence="2 5" id="KW-0479">Metal-binding</keyword>
<feature type="binding site" evidence="5">
    <location>
        <position position="186"/>
    </location>
    <ligand>
        <name>Fe cation</name>
        <dbReference type="ChEBI" id="CHEBI:24875"/>
        <note>catalytic</note>
    </ligand>
</feature>
<dbReference type="PANTHER" id="PTHR10543:SF24">
    <property type="entry name" value="CAROTENOID ISOMEROOXYGENASE"/>
    <property type="match status" value="1"/>
</dbReference>
<comment type="cofactor">
    <cofactor evidence="5">
        <name>Fe(2+)</name>
        <dbReference type="ChEBI" id="CHEBI:29033"/>
    </cofactor>
    <text evidence="5">Binds 1 Fe(2+) ion per subunit.</text>
</comment>
<feature type="binding site" evidence="5">
    <location>
        <position position="251"/>
    </location>
    <ligand>
        <name>Fe cation</name>
        <dbReference type="ChEBI" id="CHEBI:24875"/>
        <note>catalytic</note>
    </ligand>
</feature>
<dbReference type="InterPro" id="IPR004294">
    <property type="entry name" value="Carotenoid_Oase"/>
</dbReference>
<feature type="binding site" evidence="5">
    <location>
        <position position="441"/>
    </location>
    <ligand>
        <name>Fe cation</name>
        <dbReference type="ChEBI" id="CHEBI:24875"/>
        <note>catalytic</note>
    </ligand>
</feature>
<keyword evidence="3" id="KW-0560">Oxidoreductase</keyword>
<reference evidence="6" key="1">
    <citation type="submission" date="2014-12" db="EMBL/GenBank/DDBJ databases">
        <authorList>
            <person name="Liu H."/>
            <person name="Zheng H."/>
            <person name="Guo Z."/>
            <person name="Zhang H."/>
        </authorList>
    </citation>
    <scope>NUCLEOTIDE SEQUENCE</scope>
</reference>
<comment type="similarity">
    <text evidence="1">Belongs to the carotenoid oxygenase family.</text>
</comment>
<evidence type="ECO:0000256" key="5">
    <source>
        <dbReference type="PIRSR" id="PIRSR604294-1"/>
    </source>
</evidence>
<evidence type="ECO:0000256" key="3">
    <source>
        <dbReference type="ARBA" id="ARBA00023002"/>
    </source>
</evidence>
<protein>
    <submittedName>
        <fullName evidence="6">BCMO1 protein</fullName>
    </submittedName>
</protein>
<dbReference type="AlphaFoldDB" id="A0A0C5BII3"/>
<sequence>MGNRQFVNFFDGYAKLNSWKFPGNGSAFFSTKFIQSKVYTESLAKNDIAPYLTFEGVNPPFDEVERYESFLLNMDNTVVNVFNYSNKIVAMNDIWKVYEINPHTLDTIGVVNPPTPPTKYSNLGRLNVMSTAHPVAEYGTGAKFDILNTFSLLPGTKERLSVVRVTSLEGRELVAEWEIDQTSYMHSFAVTPNYVVLLAAPYYVNMDNMLKYASVVGGMKWNAQDNSTFYVVEIKTGKVHTLVSGNAFVIHHINAFELPDDKIVLDAPVHPNPYAFSIYDLSYIHNKTQRVTLPAIPVLTRFTLDLKTQSVQRVSFDSGPKAPCVGALEMPVFNENYRHMNYCIVYGQVINYNGKGFSHIALVKKNVCNNAGDLMYTAPHQYLTEPWFVPNPDGKEEDDGVVMASAFDGDKQESYLLMLDPKTMTEINRSYMPTRIPFNFHGRFFDIV</sequence>
<dbReference type="PANTHER" id="PTHR10543">
    <property type="entry name" value="BETA-CAROTENE DIOXYGENASE"/>
    <property type="match status" value="1"/>
</dbReference>
<gene>
    <name evidence="6" type="primary">BCMO1</name>
</gene>
<dbReference type="GO" id="GO:0010436">
    <property type="term" value="F:carotenoid dioxygenase activity"/>
    <property type="evidence" value="ECO:0007669"/>
    <property type="project" value="TreeGrafter"/>
</dbReference>
<feature type="binding site" evidence="5">
    <location>
        <position position="133"/>
    </location>
    <ligand>
        <name>Fe cation</name>
        <dbReference type="ChEBI" id="CHEBI:24875"/>
        <note>catalytic</note>
    </ligand>
</feature>
<dbReference type="EMBL" id="KP323365">
    <property type="protein sequence ID" value="AJM13630.1"/>
    <property type="molecule type" value="mRNA"/>
</dbReference>
<evidence type="ECO:0000313" key="6">
    <source>
        <dbReference type="EMBL" id="AJM13630.1"/>
    </source>
</evidence>
<dbReference type="GO" id="GO:0046872">
    <property type="term" value="F:metal ion binding"/>
    <property type="evidence" value="ECO:0007669"/>
    <property type="project" value="UniProtKB-KW"/>
</dbReference>
<dbReference type="GO" id="GO:0042574">
    <property type="term" value="P:retinal metabolic process"/>
    <property type="evidence" value="ECO:0007669"/>
    <property type="project" value="TreeGrafter"/>
</dbReference>
<organism evidence="6">
    <name type="scientific">Mimachlamys nobilis</name>
    <name type="common">Noble scallop</name>
    <name type="synonym">Chlamys nobilis</name>
    <dbReference type="NCBI Taxonomy" id="106276"/>
    <lineage>
        <taxon>Eukaryota</taxon>
        <taxon>Metazoa</taxon>
        <taxon>Spiralia</taxon>
        <taxon>Lophotrochozoa</taxon>
        <taxon>Mollusca</taxon>
        <taxon>Bivalvia</taxon>
        <taxon>Autobranchia</taxon>
        <taxon>Pteriomorphia</taxon>
        <taxon>Pectinida</taxon>
        <taxon>Pectinoidea</taxon>
        <taxon>Pectinidae</taxon>
        <taxon>Mimachlamys</taxon>
    </lineage>
</organism>
<accession>A0A0C5BII3</accession>
<keyword evidence="4 5" id="KW-0408">Iron</keyword>
<evidence type="ECO:0000256" key="2">
    <source>
        <dbReference type="ARBA" id="ARBA00022723"/>
    </source>
</evidence>